<feature type="transmembrane region" description="Helical" evidence="1">
    <location>
        <begin position="37"/>
        <end position="60"/>
    </location>
</feature>
<reference evidence="2 3" key="1">
    <citation type="submission" date="2023-04" db="EMBL/GenBank/DDBJ databases">
        <title>Complete genome sequence of Alisedimentitalea scapharcae.</title>
        <authorList>
            <person name="Rong J.-C."/>
            <person name="Yi M.-L."/>
            <person name="Zhao Q."/>
        </authorList>
    </citation>
    <scope>NUCLEOTIDE SEQUENCE [LARGE SCALE GENOMIC DNA]</scope>
    <source>
        <strain evidence="2 3">KCTC 42119</strain>
    </source>
</reference>
<feature type="transmembrane region" description="Helical" evidence="1">
    <location>
        <begin position="111"/>
        <end position="140"/>
    </location>
</feature>
<evidence type="ECO:0000313" key="3">
    <source>
        <dbReference type="Proteomes" id="UP001623232"/>
    </source>
</evidence>
<feature type="transmembrane region" description="Helical" evidence="1">
    <location>
        <begin position="72"/>
        <end position="99"/>
    </location>
</feature>
<evidence type="ECO:0000256" key="1">
    <source>
        <dbReference type="SAM" id="Phobius"/>
    </source>
</evidence>
<dbReference type="EMBL" id="CP123584">
    <property type="protein sequence ID" value="WZK89276.1"/>
    <property type="molecule type" value="Genomic_DNA"/>
</dbReference>
<keyword evidence="1" id="KW-1133">Transmembrane helix</keyword>
<sequence length="273" mass="30820">MFQQRRHQSNIGGLLVMAEVTFHSIVRNIRSRHNNALVALGMSLMQVVTFVVVFYLMFALMGMRSSAVRGDIILYIMTGIMLFMLQTKTISAVAGAGSLNSPMMMHSPMNSIISIVSAAMSTLYLQVLTMGIILLGYHIIFTPVHIEDPVSTFGMVLMSWFSGVSIGLLLLGFQPWFPSITGILRTVYQRANMIASGKMFLANTLPSSMLVMFDWNPLFHIIDQSRGFAFINYNPHFTTWQYAFWLSVVFIVIGLMGEFFTRRRVSLSWSARR</sequence>
<name>A0ABZ2XT64_9RHOB</name>
<dbReference type="RefSeq" id="WP_406647397.1">
    <property type="nucleotide sequence ID" value="NZ_CP123584.1"/>
</dbReference>
<gene>
    <name evidence="2" type="ORF">QEZ52_01610</name>
</gene>
<feature type="transmembrane region" description="Helical" evidence="1">
    <location>
        <begin position="242"/>
        <end position="260"/>
    </location>
</feature>
<accession>A0ABZ2XT64</accession>
<dbReference type="Proteomes" id="UP001623232">
    <property type="component" value="Chromosome"/>
</dbReference>
<protein>
    <submittedName>
        <fullName evidence="2">ABC transporter permease</fullName>
    </submittedName>
</protein>
<keyword evidence="3" id="KW-1185">Reference proteome</keyword>
<proteinExistence type="predicted"/>
<organism evidence="2 3">
    <name type="scientific">Aliisedimentitalea scapharcae</name>
    <dbReference type="NCBI Taxonomy" id="1524259"/>
    <lineage>
        <taxon>Bacteria</taxon>
        <taxon>Pseudomonadati</taxon>
        <taxon>Pseudomonadota</taxon>
        <taxon>Alphaproteobacteria</taxon>
        <taxon>Rhodobacterales</taxon>
        <taxon>Roseobacteraceae</taxon>
        <taxon>Aliisedimentitalea</taxon>
    </lineage>
</organism>
<evidence type="ECO:0000313" key="2">
    <source>
        <dbReference type="EMBL" id="WZK89276.1"/>
    </source>
</evidence>
<feature type="transmembrane region" description="Helical" evidence="1">
    <location>
        <begin position="160"/>
        <end position="188"/>
    </location>
</feature>
<keyword evidence="1" id="KW-0472">Membrane</keyword>
<feature type="transmembrane region" description="Helical" evidence="1">
    <location>
        <begin position="200"/>
        <end position="222"/>
    </location>
</feature>
<keyword evidence="1" id="KW-0812">Transmembrane</keyword>